<keyword evidence="9" id="KW-0406">Ion transport</keyword>
<evidence type="ECO:0000313" key="13">
    <source>
        <dbReference type="Proteomes" id="UP000248614"/>
    </source>
</evidence>
<comment type="caution">
    <text evidence="12">The sequence shown here is derived from an EMBL/GenBank/DDBJ whole genome shotgun (WGS) entry which is preliminary data.</text>
</comment>
<gene>
    <name evidence="12" type="ORF">DI632_00720</name>
</gene>
<dbReference type="GO" id="GO:0000287">
    <property type="term" value="F:magnesium ion binding"/>
    <property type="evidence" value="ECO:0007669"/>
    <property type="project" value="TreeGrafter"/>
</dbReference>
<dbReference type="GO" id="GO:0015095">
    <property type="term" value="F:magnesium ion transmembrane transporter activity"/>
    <property type="evidence" value="ECO:0007669"/>
    <property type="project" value="TreeGrafter"/>
</dbReference>
<name>A0A2W5BIY1_9SPHN</name>
<comment type="similarity">
    <text evidence="2">Belongs to the CorA metal ion transporter (MIT) (TC 1.A.35) family.</text>
</comment>
<evidence type="ECO:0000256" key="4">
    <source>
        <dbReference type="ARBA" id="ARBA00022475"/>
    </source>
</evidence>
<dbReference type="SUPFAM" id="SSF144083">
    <property type="entry name" value="Magnesium transport protein CorA, transmembrane region"/>
    <property type="match status" value="1"/>
</dbReference>
<dbReference type="Gene3D" id="1.20.58.340">
    <property type="entry name" value="Magnesium transport protein CorA, transmembrane region"/>
    <property type="match status" value="2"/>
</dbReference>
<keyword evidence="10 11" id="KW-0472">Membrane</keyword>
<dbReference type="GO" id="GO:0005886">
    <property type="term" value="C:plasma membrane"/>
    <property type="evidence" value="ECO:0007669"/>
    <property type="project" value="UniProtKB-SubCell"/>
</dbReference>
<comment type="subcellular location">
    <subcellularLocation>
        <location evidence="1">Cell membrane</location>
        <topology evidence="1">Multi-pass membrane protein</topology>
    </subcellularLocation>
</comment>
<dbReference type="GO" id="GO:0050897">
    <property type="term" value="F:cobalt ion binding"/>
    <property type="evidence" value="ECO:0007669"/>
    <property type="project" value="TreeGrafter"/>
</dbReference>
<evidence type="ECO:0000256" key="11">
    <source>
        <dbReference type="SAM" id="Phobius"/>
    </source>
</evidence>
<dbReference type="GO" id="GO:0015087">
    <property type="term" value="F:cobalt ion transmembrane transporter activity"/>
    <property type="evidence" value="ECO:0007669"/>
    <property type="project" value="TreeGrafter"/>
</dbReference>
<feature type="transmembrane region" description="Helical" evidence="11">
    <location>
        <begin position="256"/>
        <end position="277"/>
    </location>
</feature>
<evidence type="ECO:0000256" key="5">
    <source>
        <dbReference type="ARBA" id="ARBA00022519"/>
    </source>
</evidence>
<feature type="transmembrane region" description="Helical" evidence="11">
    <location>
        <begin position="289"/>
        <end position="310"/>
    </location>
</feature>
<keyword evidence="5" id="KW-0997">Cell inner membrane</keyword>
<keyword evidence="4" id="KW-1003">Cell membrane</keyword>
<dbReference type="Gene3D" id="3.30.460.20">
    <property type="entry name" value="CorA soluble domain-like"/>
    <property type="match status" value="1"/>
</dbReference>
<keyword evidence="8 11" id="KW-1133">Transmembrane helix</keyword>
<dbReference type="Pfam" id="PF01544">
    <property type="entry name" value="CorA"/>
    <property type="match status" value="1"/>
</dbReference>
<dbReference type="Proteomes" id="UP000248614">
    <property type="component" value="Unassembled WGS sequence"/>
</dbReference>
<evidence type="ECO:0000256" key="9">
    <source>
        <dbReference type="ARBA" id="ARBA00023065"/>
    </source>
</evidence>
<protein>
    <submittedName>
        <fullName evidence="12">Zinc transporter ZntB</fullName>
    </submittedName>
</protein>
<dbReference type="InterPro" id="IPR045863">
    <property type="entry name" value="CorA_TM1_TM2"/>
</dbReference>
<evidence type="ECO:0000256" key="10">
    <source>
        <dbReference type="ARBA" id="ARBA00023136"/>
    </source>
</evidence>
<accession>A0A2W5BIY1</accession>
<dbReference type="EMBL" id="QFNF01000001">
    <property type="protein sequence ID" value="PZO81128.1"/>
    <property type="molecule type" value="Genomic_DNA"/>
</dbReference>
<keyword evidence="7" id="KW-0862">Zinc</keyword>
<sequence>MICRAWHIDAGRATPVDPMAAVDTAGGFLWIHLHGEGDAVAAWLRDHARLPDYVIDPLTAVETRPRCDAIGKGAFVNLRGLSDDVLSSADPLASVRLYASAGRVHSVTRRKLTAFHTVVDRVEGGEVADPGDLIVAFAMAITEQLDPLIADLGDTLDECEEALDPGRIFEQRRAVTHTRVRAIGYRRFLVPQRSALDKLGQLSGDWLQQDDRLHLAAAADRAARMAEEVDSIRERAALIHETLTDLRAEQLDQRSLQIAIVAMVFLPLTFLTGLLGMNVKGIPFAEEPWAFAGVVALCVAMSAAIVIWFARRHWIGR</sequence>
<dbReference type="PANTHER" id="PTHR46494:SF3">
    <property type="entry name" value="ZINC TRANSPORT PROTEIN ZNTB"/>
    <property type="match status" value="1"/>
</dbReference>
<dbReference type="AlphaFoldDB" id="A0A2W5BIY1"/>
<dbReference type="InterPro" id="IPR045861">
    <property type="entry name" value="CorA_cytoplasmic_dom"/>
</dbReference>
<keyword evidence="3" id="KW-0813">Transport</keyword>
<reference evidence="12 13" key="1">
    <citation type="submission" date="2017-08" db="EMBL/GenBank/DDBJ databases">
        <title>Infants hospitalized years apart are colonized by the same room-sourced microbial strains.</title>
        <authorList>
            <person name="Brooks B."/>
            <person name="Olm M.R."/>
            <person name="Firek B.A."/>
            <person name="Baker R."/>
            <person name="Thomas B.C."/>
            <person name="Morowitz M.J."/>
            <person name="Banfield J.F."/>
        </authorList>
    </citation>
    <scope>NUCLEOTIDE SEQUENCE [LARGE SCALE GENOMIC DNA]</scope>
    <source>
        <strain evidence="12">S2_018_000_R3_110</strain>
    </source>
</reference>
<evidence type="ECO:0000313" key="12">
    <source>
        <dbReference type="EMBL" id="PZO81128.1"/>
    </source>
</evidence>
<dbReference type="PANTHER" id="PTHR46494">
    <property type="entry name" value="CORA FAMILY METAL ION TRANSPORTER (EUROFUNG)"/>
    <property type="match status" value="1"/>
</dbReference>
<dbReference type="SUPFAM" id="SSF143865">
    <property type="entry name" value="CorA soluble domain-like"/>
    <property type="match status" value="1"/>
</dbReference>
<evidence type="ECO:0000256" key="1">
    <source>
        <dbReference type="ARBA" id="ARBA00004651"/>
    </source>
</evidence>
<evidence type="ECO:0000256" key="7">
    <source>
        <dbReference type="ARBA" id="ARBA00022833"/>
    </source>
</evidence>
<evidence type="ECO:0000256" key="8">
    <source>
        <dbReference type="ARBA" id="ARBA00022989"/>
    </source>
</evidence>
<keyword evidence="6 11" id="KW-0812">Transmembrane</keyword>
<organism evidence="12 13">
    <name type="scientific">Sphingomonas hengshuiensis</name>
    <dbReference type="NCBI Taxonomy" id="1609977"/>
    <lineage>
        <taxon>Bacteria</taxon>
        <taxon>Pseudomonadati</taxon>
        <taxon>Pseudomonadota</taxon>
        <taxon>Alphaproteobacteria</taxon>
        <taxon>Sphingomonadales</taxon>
        <taxon>Sphingomonadaceae</taxon>
        <taxon>Sphingomonas</taxon>
    </lineage>
</organism>
<evidence type="ECO:0000256" key="3">
    <source>
        <dbReference type="ARBA" id="ARBA00022448"/>
    </source>
</evidence>
<proteinExistence type="inferred from homology"/>
<evidence type="ECO:0000256" key="6">
    <source>
        <dbReference type="ARBA" id="ARBA00022692"/>
    </source>
</evidence>
<evidence type="ECO:0000256" key="2">
    <source>
        <dbReference type="ARBA" id="ARBA00009765"/>
    </source>
</evidence>
<dbReference type="InterPro" id="IPR002523">
    <property type="entry name" value="MgTranspt_CorA/ZnTranspt_ZntB"/>
</dbReference>